<gene>
    <name evidence="3" type="ORF">FMM06_12305</name>
</gene>
<comment type="similarity">
    <text evidence="1">Belongs to the short-chain dehydrogenases/reductases (SDR) family.</text>
</comment>
<dbReference type="PRINTS" id="PR00081">
    <property type="entry name" value="GDHRDH"/>
</dbReference>
<evidence type="ECO:0000313" key="4">
    <source>
        <dbReference type="Proteomes" id="UP000317894"/>
    </source>
</evidence>
<dbReference type="Gene3D" id="3.40.50.720">
    <property type="entry name" value="NAD(P)-binding Rossmann-like Domain"/>
    <property type="match status" value="1"/>
</dbReference>
<evidence type="ECO:0000313" key="3">
    <source>
        <dbReference type="EMBL" id="TRW14481.1"/>
    </source>
</evidence>
<sequence>MTGLLEGAVALVTGGSSGLGRAITLRFAEEGAKAIVVADLQPEPLEGGRPTVELVEELGAEAVFVKTDVTRSDDVHQAVEAADQFGGVTSVVTSAGILRNAALFDITEADFDRIMAINVKGTFLIAQAAARSMVDGAREGSIVLVSSIGGVRASGLNVPYGTSKGAVNLMGFALGDALAPHGIRVNVLQPGVMNTAMTKGVGLEELGWKVALNRAGDPREVANGAVFLASPLASYVTATALLADGGIANLIG</sequence>
<dbReference type="RefSeq" id="WP_144237686.1">
    <property type="nucleotide sequence ID" value="NZ_VJWA01000002.1"/>
</dbReference>
<dbReference type="SUPFAM" id="SSF51735">
    <property type="entry name" value="NAD(P)-binding Rossmann-fold domains"/>
    <property type="match status" value="1"/>
</dbReference>
<dbReference type="CDD" id="cd05233">
    <property type="entry name" value="SDR_c"/>
    <property type="match status" value="1"/>
</dbReference>
<reference evidence="3 4" key="1">
    <citation type="submission" date="2019-07" db="EMBL/GenBank/DDBJ databases">
        <title>Novel species isolated from glacier.</title>
        <authorList>
            <person name="Liu Q."/>
            <person name="Xin Y.-H."/>
        </authorList>
    </citation>
    <scope>NUCLEOTIDE SEQUENCE [LARGE SCALE GENOMIC DNA]</scope>
    <source>
        <strain evidence="3 4">LB1R16</strain>
    </source>
</reference>
<organism evidence="3 4">
    <name type="scientific">Glacieibacterium frigidum</name>
    <dbReference type="NCBI Taxonomy" id="2593303"/>
    <lineage>
        <taxon>Bacteria</taxon>
        <taxon>Pseudomonadati</taxon>
        <taxon>Pseudomonadota</taxon>
        <taxon>Alphaproteobacteria</taxon>
        <taxon>Sphingomonadales</taxon>
        <taxon>Sphingosinicellaceae</taxon>
        <taxon>Glacieibacterium</taxon>
    </lineage>
</organism>
<evidence type="ECO:0000259" key="2">
    <source>
        <dbReference type="SMART" id="SM00822"/>
    </source>
</evidence>
<name>A0A552U8E4_9SPHN</name>
<protein>
    <submittedName>
        <fullName evidence="3">SDR family oxidoreductase</fullName>
    </submittedName>
</protein>
<proteinExistence type="inferred from homology"/>
<dbReference type="InterPro" id="IPR020904">
    <property type="entry name" value="Sc_DH/Rdtase_CS"/>
</dbReference>
<dbReference type="PANTHER" id="PTHR42760">
    <property type="entry name" value="SHORT-CHAIN DEHYDROGENASES/REDUCTASES FAMILY MEMBER"/>
    <property type="match status" value="1"/>
</dbReference>
<comment type="caution">
    <text evidence="3">The sequence shown here is derived from an EMBL/GenBank/DDBJ whole genome shotgun (WGS) entry which is preliminary data.</text>
</comment>
<dbReference type="EMBL" id="VJWA01000002">
    <property type="protein sequence ID" value="TRW14481.1"/>
    <property type="molecule type" value="Genomic_DNA"/>
</dbReference>
<dbReference type="AlphaFoldDB" id="A0A552U8E4"/>
<feature type="domain" description="Ketoreductase" evidence="2">
    <location>
        <begin position="8"/>
        <end position="211"/>
    </location>
</feature>
<dbReference type="InterPro" id="IPR002347">
    <property type="entry name" value="SDR_fam"/>
</dbReference>
<dbReference type="InterPro" id="IPR036291">
    <property type="entry name" value="NAD(P)-bd_dom_sf"/>
</dbReference>
<dbReference type="Proteomes" id="UP000317894">
    <property type="component" value="Unassembled WGS sequence"/>
</dbReference>
<dbReference type="FunFam" id="3.40.50.720:FF:000084">
    <property type="entry name" value="Short-chain dehydrogenase reductase"/>
    <property type="match status" value="1"/>
</dbReference>
<accession>A0A552U8E4</accession>
<dbReference type="Pfam" id="PF13561">
    <property type="entry name" value="adh_short_C2"/>
    <property type="match status" value="1"/>
</dbReference>
<dbReference type="InterPro" id="IPR057326">
    <property type="entry name" value="KR_dom"/>
</dbReference>
<dbReference type="OrthoDB" id="9790146at2"/>
<dbReference type="PANTHER" id="PTHR42760:SF124">
    <property type="entry name" value="SHORT-CHAIN DEHYDROGENASE_REDUCTASE"/>
    <property type="match status" value="1"/>
</dbReference>
<dbReference type="GO" id="GO:0016616">
    <property type="term" value="F:oxidoreductase activity, acting on the CH-OH group of donors, NAD or NADP as acceptor"/>
    <property type="evidence" value="ECO:0007669"/>
    <property type="project" value="UniProtKB-ARBA"/>
</dbReference>
<dbReference type="SMART" id="SM00822">
    <property type="entry name" value="PKS_KR"/>
    <property type="match status" value="1"/>
</dbReference>
<evidence type="ECO:0000256" key="1">
    <source>
        <dbReference type="ARBA" id="ARBA00006484"/>
    </source>
</evidence>
<keyword evidence="4" id="KW-1185">Reference proteome</keyword>
<dbReference type="PROSITE" id="PS00061">
    <property type="entry name" value="ADH_SHORT"/>
    <property type="match status" value="1"/>
</dbReference>